<sequence length="59" mass="6134">MTLYASNIDAKDGWHARTYPHPSGVSCFVPILSLSVVGAASSPTAGPNDYNPASIARSN</sequence>
<feature type="region of interest" description="Disordered" evidence="1">
    <location>
        <begin position="40"/>
        <end position="59"/>
    </location>
</feature>
<keyword evidence="3" id="KW-1185">Reference proteome</keyword>
<protein>
    <submittedName>
        <fullName evidence="2">Uncharacterized protein</fullName>
    </submittedName>
</protein>
<reference evidence="2 3" key="1">
    <citation type="submission" date="2014-04" db="EMBL/GenBank/DDBJ databases">
        <authorList>
            <consortium name="DOE Joint Genome Institute"/>
            <person name="Kuo A."/>
            <person name="Kohler A."/>
            <person name="Nagy L.G."/>
            <person name="Floudas D."/>
            <person name="Copeland A."/>
            <person name="Barry K.W."/>
            <person name="Cichocki N."/>
            <person name="Veneault-Fourrey C."/>
            <person name="LaButti K."/>
            <person name="Lindquist E.A."/>
            <person name="Lipzen A."/>
            <person name="Lundell T."/>
            <person name="Morin E."/>
            <person name="Murat C."/>
            <person name="Sun H."/>
            <person name="Tunlid A."/>
            <person name="Henrissat B."/>
            <person name="Grigoriev I.V."/>
            <person name="Hibbett D.S."/>
            <person name="Martin F."/>
            <person name="Nordberg H.P."/>
            <person name="Cantor M.N."/>
            <person name="Hua S.X."/>
        </authorList>
    </citation>
    <scope>NUCLEOTIDE SEQUENCE [LARGE SCALE GENOMIC DNA]</scope>
    <source>
        <strain evidence="2 3">LaAM-08-1</strain>
    </source>
</reference>
<reference evidence="3" key="2">
    <citation type="submission" date="2015-01" db="EMBL/GenBank/DDBJ databases">
        <title>Evolutionary Origins and Diversification of the Mycorrhizal Mutualists.</title>
        <authorList>
            <consortium name="DOE Joint Genome Institute"/>
            <consortium name="Mycorrhizal Genomics Consortium"/>
            <person name="Kohler A."/>
            <person name="Kuo A."/>
            <person name="Nagy L.G."/>
            <person name="Floudas D."/>
            <person name="Copeland A."/>
            <person name="Barry K.W."/>
            <person name="Cichocki N."/>
            <person name="Veneault-Fourrey C."/>
            <person name="LaButti K."/>
            <person name="Lindquist E.A."/>
            <person name="Lipzen A."/>
            <person name="Lundell T."/>
            <person name="Morin E."/>
            <person name="Murat C."/>
            <person name="Riley R."/>
            <person name="Ohm R."/>
            <person name="Sun H."/>
            <person name="Tunlid A."/>
            <person name="Henrissat B."/>
            <person name="Grigoriev I.V."/>
            <person name="Hibbett D.S."/>
            <person name="Martin F."/>
        </authorList>
    </citation>
    <scope>NUCLEOTIDE SEQUENCE [LARGE SCALE GENOMIC DNA]</scope>
    <source>
        <strain evidence="3">LaAM-08-1</strain>
    </source>
</reference>
<dbReference type="HOGENOM" id="CLU_2961179_0_0_1"/>
<accession>A0A0C9WQ45</accession>
<proteinExistence type="predicted"/>
<evidence type="ECO:0000313" key="2">
    <source>
        <dbReference type="EMBL" id="KIJ89788.1"/>
    </source>
</evidence>
<dbReference type="AlphaFoldDB" id="A0A0C9WQ45"/>
<name>A0A0C9WQ45_9AGAR</name>
<evidence type="ECO:0000313" key="3">
    <source>
        <dbReference type="Proteomes" id="UP000054477"/>
    </source>
</evidence>
<gene>
    <name evidence="2" type="ORF">K443DRAFT_687149</name>
</gene>
<evidence type="ECO:0000256" key="1">
    <source>
        <dbReference type="SAM" id="MobiDB-lite"/>
    </source>
</evidence>
<organism evidence="2 3">
    <name type="scientific">Laccaria amethystina LaAM-08-1</name>
    <dbReference type="NCBI Taxonomy" id="1095629"/>
    <lineage>
        <taxon>Eukaryota</taxon>
        <taxon>Fungi</taxon>
        <taxon>Dikarya</taxon>
        <taxon>Basidiomycota</taxon>
        <taxon>Agaricomycotina</taxon>
        <taxon>Agaricomycetes</taxon>
        <taxon>Agaricomycetidae</taxon>
        <taxon>Agaricales</taxon>
        <taxon>Agaricineae</taxon>
        <taxon>Hydnangiaceae</taxon>
        <taxon>Laccaria</taxon>
    </lineage>
</organism>
<dbReference type="Proteomes" id="UP000054477">
    <property type="component" value="Unassembled WGS sequence"/>
</dbReference>
<dbReference type="EMBL" id="KN839431">
    <property type="protein sequence ID" value="KIJ89788.1"/>
    <property type="molecule type" value="Genomic_DNA"/>
</dbReference>